<keyword evidence="2" id="KW-1185">Reference proteome</keyword>
<evidence type="ECO:0008006" key="3">
    <source>
        <dbReference type="Google" id="ProtNLM"/>
    </source>
</evidence>
<evidence type="ECO:0000313" key="1">
    <source>
        <dbReference type="EMBL" id="KAG6456269.1"/>
    </source>
</evidence>
<dbReference type="EMBL" id="JH668508">
    <property type="protein sequence ID" value="KAG6456269.1"/>
    <property type="molecule type" value="Genomic_DNA"/>
</dbReference>
<dbReference type="SUPFAM" id="SSF63829">
    <property type="entry name" value="Calcium-dependent phosphotriesterase"/>
    <property type="match status" value="1"/>
</dbReference>
<evidence type="ECO:0000313" key="2">
    <source>
        <dbReference type="Proteomes" id="UP000791440"/>
    </source>
</evidence>
<dbReference type="AlphaFoldDB" id="A0A921ZED0"/>
<organism evidence="1 2">
    <name type="scientific">Manduca sexta</name>
    <name type="common">Tobacco hawkmoth</name>
    <name type="synonym">Tobacco hornworm</name>
    <dbReference type="NCBI Taxonomy" id="7130"/>
    <lineage>
        <taxon>Eukaryota</taxon>
        <taxon>Metazoa</taxon>
        <taxon>Ecdysozoa</taxon>
        <taxon>Arthropoda</taxon>
        <taxon>Hexapoda</taxon>
        <taxon>Insecta</taxon>
        <taxon>Pterygota</taxon>
        <taxon>Neoptera</taxon>
        <taxon>Endopterygota</taxon>
        <taxon>Lepidoptera</taxon>
        <taxon>Glossata</taxon>
        <taxon>Ditrysia</taxon>
        <taxon>Bombycoidea</taxon>
        <taxon>Sphingidae</taxon>
        <taxon>Sphinginae</taxon>
        <taxon>Sphingini</taxon>
        <taxon>Manduca</taxon>
    </lineage>
</organism>
<accession>A0A921ZED0</accession>
<dbReference type="Proteomes" id="UP000791440">
    <property type="component" value="Unassembled WGS sequence"/>
</dbReference>
<protein>
    <recommendedName>
        <fullName evidence="3">Ommochrome-binding protein</fullName>
    </recommendedName>
</protein>
<reference evidence="1" key="2">
    <citation type="submission" date="2020-12" db="EMBL/GenBank/DDBJ databases">
        <authorList>
            <person name="Kanost M."/>
        </authorList>
    </citation>
    <scope>NUCLEOTIDE SEQUENCE</scope>
</reference>
<name>A0A921ZED0_MANSE</name>
<sequence>MMMILLALLAVASAARIEIEVAAECASCVLFDKICYNVTHLLDLQAPFRNKIVIHKIDLLRYENRLFYSFEPTIDDEEYYKIGFVNLDDQNNSGVINGVPKLVVNIGTFAIDQENRRVYLGGDGGIVLLDAKTNIVVPYSSLGDDIRSLFYKHYVYFVRFDDRGVIVKKGDYFKTLLEYMPVKTFVVNKNDVIVFLNSYGLYVGKDAITHRLSINAFFRGLTIDLDGEVYTWWIDGIYRVVIDKNLYRSKIVKVAHLTSIGAMTFDNENNIIFTMDKSVYRLTETKYNCTII</sequence>
<reference evidence="1" key="1">
    <citation type="journal article" date="2016" name="Insect Biochem. Mol. Biol.">
        <title>Multifaceted biological insights from a draft genome sequence of the tobacco hornworm moth, Manduca sexta.</title>
        <authorList>
            <person name="Kanost M.R."/>
            <person name="Arrese E.L."/>
            <person name="Cao X."/>
            <person name="Chen Y.R."/>
            <person name="Chellapilla S."/>
            <person name="Goldsmith M.R."/>
            <person name="Grosse-Wilde E."/>
            <person name="Heckel D.G."/>
            <person name="Herndon N."/>
            <person name="Jiang H."/>
            <person name="Papanicolaou A."/>
            <person name="Qu J."/>
            <person name="Soulages J.L."/>
            <person name="Vogel H."/>
            <person name="Walters J."/>
            <person name="Waterhouse R.M."/>
            <person name="Ahn S.J."/>
            <person name="Almeida F.C."/>
            <person name="An C."/>
            <person name="Aqrawi P."/>
            <person name="Bretschneider A."/>
            <person name="Bryant W.B."/>
            <person name="Bucks S."/>
            <person name="Chao H."/>
            <person name="Chevignon G."/>
            <person name="Christen J.M."/>
            <person name="Clarke D.F."/>
            <person name="Dittmer N.T."/>
            <person name="Ferguson L.C.F."/>
            <person name="Garavelou S."/>
            <person name="Gordon K.H.J."/>
            <person name="Gunaratna R.T."/>
            <person name="Han Y."/>
            <person name="Hauser F."/>
            <person name="He Y."/>
            <person name="Heidel-Fischer H."/>
            <person name="Hirsh A."/>
            <person name="Hu Y."/>
            <person name="Jiang H."/>
            <person name="Kalra D."/>
            <person name="Klinner C."/>
            <person name="Konig C."/>
            <person name="Kovar C."/>
            <person name="Kroll A.R."/>
            <person name="Kuwar S.S."/>
            <person name="Lee S.L."/>
            <person name="Lehman R."/>
            <person name="Li K."/>
            <person name="Li Z."/>
            <person name="Liang H."/>
            <person name="Lovelace S."/>
            <person name="Lu Z."/>
            <person name="Mansfield J.H."/>
            <person name="McCulloch K.J."/>
            <person name="Mathew T."/>
            <person name="Morton B."/>
            <person name="Muzny D.M."/>
            <person name="Neunemann D."/>
            <person name="Ongeri F."/>
            <person name="Pauchet Y."/>
            <person name="Pu L.L."/>
            <person name="Pyrousis I."/>
            <person name="Rao X.J."/>
            <person name="Redding A."/>
            <person name="Roesel C."/>
            <person name="Sanchez-Gracia A."/>
            <person name="Schaack S."/>
            <person name="Shukla A."/>
            <person name="Tetreau G."/>
            <person name="Wang Y."/>
            <person name="Xiong G.H."/>
            <person name="Traut W."/>
            <person name="Walsh T.K."/>
            <person name="Worley K.C."/>
            <person name="Wu D."/>
            <person name="Wu W."/>
            <person name="Wu Y.Q."/>
            <person name="Zhang X."/>
            <person name="Zou Z."/>
            <person name="Zucker H."/>
            <person name="Briscoe A.D."/>
            <person name="Burmester T."/>
            <person name="Clem R.J."/>
            <person name="Feyereisen R."/>
            <person name="Grimmelikhuijzen C.J.P."/>
            <person name="Hamodrakas S.J."/>
            <person name="Hansson B.S."/>
            <person name="Huguet E."/>
            <person name="Jermiin L.S."/>
            <person name="Lan Q."/>
            <person name="Lehman H.K."/>
            <person name="Lorenzen M."/>
            <person name="Merzendorfer H."/>
            <person name="Michalopoulos I."/>
            <person name="Morton D.B."/>
            <person name="Muthukrishnan S."/>
            <person name="Oakeshott J.G."/>
            <person name="Palmer W."/>
            <person name="Park Y."/>
            <person name="Passarelli A.L."/>
            <person name="Rozas J."/>
            <person name="Schwartz L.M."/>
            <person name="Smith W."/>
            <person name="Southgate A."/>
            <person name="Vilcinskas A."/>
            <person name="Vogt R."/>
            <person name="Wang P."/>
            <person name="Werren J."/>
            <person name="Yu X.Q."/>
            <person name="Zhou J.J."/>
            <person name="Brown S.J."/>
            <person name="Scherer S.E."/>
            <person name="Richards S."/>
            <person name="Blissard G.W."/>
        </authorList>
    </citation>
    <scope>NUCLEOTIDE SEQUENCE</scope>
</reference>
<comment type="caution">
    <text evidence="1">The sequence shown here is derived from an EMBL/GenBank/DDBJ whole genome shotgun (WGS) entry which is preliminary data.</text>
</comment>
<proteinExistence type="predicted"/>
<gene>
    <name evidence="1" type="ORF">O3G_MSEX009639</name>
</gene>